<dbReference type="OrthoDB" id="202537at2759"/>
<dbReference type="InterPro" id="IPR013148">
    <property type="entry name" value="Glyco_hydro_32_N"/>
</dbReference>
<dbReference type="AlphaFoldDB" id="A0A0D2HA13"/>
<evidence type="ECO:0000256" key="1">
    <source>
        <dbReference type="ARBA" id="ARBA00009902"/>
    </source>
</evidence>
<dbReference type="SMART" id="SM00640">
    <property type="entry name" value="Glyco_32"/>
    <property type="match status" value="1"/>
</dbReference>
<proteinExistence type="inferred from homology"/>
<keyword evidence="8" id="KW-1185">Reference proteome</keyword>
<comment type="similarity">
    <text evidence="1 4">Belongs to the glycosyl hydrolase 32 family.</text>
</comment>
<accession>A0A0D2HA13</accession>
<dbReference type="RefSeq" id="XP_016616727.1">
    <property type="nucleotide sequence ID" value="XM_016767211.1"/>
</dbReference>
<dbReference type="InterPro" id="IPR023296">
    <property type="entry name" value="Glyco_hydro_beta-prop_sf"/>
</dbReference>
<dbReference type="VEuPathDB" id="FungiDB:Z519_09489"/>
<evidence type="ECO:0000313" key="7">
    <source>
        <dbReference type="EMBL" id="KIW90058.1"/>
    </source>
</evidence>
<dbReference type="InterPro" id="IPR013189">
    <property type="entry name" value="Glyco_hydro_32_C"/>
</dbReference>
<dbReference type="GO" id="GO:0000324">
    <property type="term" value="C:fungal-type vacuole"/>
    <property type="evidence" value="ECO:0007669"/>
    <property type="project" value="TreeGrafter"/>
</dbReference>
<feature type="domain" description="Glycosyl hydrolase family 32 N-terminal" evidence="5">
    <location>
        <begin position="47"/>
        <end position="206"/>
    </location>
</feature>
<feature type="domain" description="Glycosyl hydrolase family 32 C-terminal" evidence="6">
    <location>
        <begin position="359"/>
        <end position="433"/>
    </location>
</feature>
<evidence type="ECO:0000313" key="8">
    <source>
        <dbReference type="Proteomes" id="UP000053789"/>
    </source>
</evidence>
<evidence type="ECO:0008006" key="9">
    <source>
        <dbReference type="Google" id="ProtNLM"/>
    </source>
</evidence>
<keyword evidence="2 4" id="KW-0378">Hydrolase</keyword>
<evidence type="ECO:0000256" key="2">
    <source>
        <dbReference type="ARBA" id="ARBA00022801"/>
    </source>
</evidence>
<name>A0A0D2HA13_CLAB1</name>
<dbReference type="Gene3D" id="2.60.120.560">
    <property type="entry name" value="Exo-inulinase, domain 1"/>
    <property type="match status" value="1"/>
</dbReference>
<evidence type="ECO:0000256" key="4">
    <source>
        <dbReference type="RuleBase" id="RU362110"/>
    </source>
</evidence>
<dbReference type="SUPFAM" id="SSF75005">
    <property type="entry name" value="Arabinanase/levansucrase/invertase"/>
    <property type="match status" value="1"/>
</dbReference>
<dbReference type="GO" id="GO:0005987">
    <property type="term" value="P:sucrose catabolic process"/>
    <property type="evidence" value="ECO:0007669"/>
    <property type="project" value="TreeGrafter"/>
</dbReference>
<dbReference type="InterPro" id="IPR001362">
    <property type="entry name" value="Glyco_hydro_32"/>
</dbReference>
<evidence type="ECO:0000256" key="3">
    <source>
        <dbReference type="ARBA" id="ARBA00023295"/>
    </source>
</evidence>
<keyword evidence="3 4" id="KW-0326">Glycosidase</keyword>
<dbReference type="Pfam" id="PF00251">
    <property type="entry name" value="Glyco_hydro_32N"/>
    <property type="match status" value="1"/>
</dbReference>
<evidence type="ECO:0000259" key="5">
    <source>
        <dbReference type="Pfam" id="PF00251"/>
    </source>
</evidence>
<protein>
    <recommendedName>
        <fullName evidence="9">Glycoside hydrolase family 32 protein</fullName>
    </recommendedName>
</protein>
<dbReference type="HOGENOM" id="CLU_001528_3_3_1"/>
<dbReference type="InterPro" id="IPR013320">
    <property type="entry name" value="ConA-like_dom_sf"/>
</dbReference>
<gene>
    <name evidence="7" type="ORF">Z519_09489</name>
</gene>
<dbReference type="Pfam" id="PF08244">
    <property type="entry name" value="Glyco_hydro_32C"/>
    <property type="match status" value="1"/>
</dbReference>
<dbReference type="Proteomes" id="UP000053789">
    <property type="component" value="Unassembled WGS sequence"/>
</dbReference>
<dbReference type="GeneID" id="27702417"/>
<dbReference type="PANTHER" id="PTHR42800:SF2">
    <property type="entry name" value="INVERTASE-RELATED"/>
    <property type="match status" value="1"/>
</dbReference>
<organism evidence="7 8">
    <name type="scientific">Cladophialophora bantiana (strain ATCC 10958 / CBS 173.52 / CDC B-1940 / NIH 8579)</name>
    <name type="common">Xylohypha bantiana</name>
    <dbReference type="NCBI Taxonomy" id="1442370"/>
    <lineage>
        <taxon>Eukaryota</taxon>
        <taxon>Fungi</taxon>
        <taxon>Dikarya</taxon>
        <taxon>Ascomycota</taxon>
        <taxon>Pezizomycotina</taxon>
        <taxon>Eurotiomycetes</taxon>
        <taxon>Chaetothyriomycetidae</taxon>
        <taxon>Chaetothyriales</taxon>
        <taxon>Herpotrichiellaceae</taxon>
        <taxon>Cladophialophora</taxon>
    </lineage>
</organism>
<dbReference type="CDD" id="cd18622">
    <property type="entry name" value="GH32_Inu-like"/>
    <property type="match status" value="1"/>
</dbReference>
<evidence type="ECO:0000259" key="6">
    <source>
        <dbReference type="Pfam" id="PF08244"/>
    </source>
</evidence>
<sequence>MVSSSSIIYAALIGSSYAQSSKYGELSLPTGVPIPGTYSGALRPQVHFSPPREFMNDPSGMFIDANGMYHFTGAHATSNDLYHWVNQQIAIFLPDAHSNIYSGSAVVDVNNLSGFFPHQNNGVVAVYTINTPTSQTQALSYSIDGGYTFRPYSGNRVLSDNSSQFRDPKVIWNAPTQQWVMGVVYAQALTVGFFTSPNLKDWEREPIYLLTISINSGAPLGGSITQYFPGFFNGIIFTPVDGAARIGDFRQGQLCGPVLLRHPRRPRSNIHFLDQQLTVLAAGAYRTLGGLARVGYDLVSVPYSLSLVINTTSSLVQKTMVGNSSVRLDYSSFASGALYFQINITDILTANISGTANFTFLSSRGNTRGFDNLFFTDKFSTGCPYNSSASSYTWRVEGVIDRSILEVFINGGESSATVTFFPEQALDTLAISAGDLNPGVAVWAVVHGLDSAWATFEDVDGTVLGNVHRAQVTEIRRGIPTRF</sequence>
<reference evidence="7" key="1">
    <citation type="submission" date="2015-01" db="EMBL/GenBank/DDBJ databases">
        <title>The Genome Sequence of Cladophialophora bantiana CBS 173.52.</title>
        <authorList>
            <consortium name="The Broad Institute Genomics Platform"/>
            <person name="Cuomo C."/>
            <person name="de Hoog S."/>
            <person name="Gorbushina A."/>
            <person name="Stielow B."/>
            <person name="Teixiera M."/>
            <person name="Abouelleil A."/>
            <person name="Chapman S.B."/>
            <person name="Priest M."/>
            <person name="Young S.K."/>
            <person name="Wortman J."/>
            <person name="Nusbaum C."/>
            <person name="Birren B."/>
        </authorList>
    </citation>
    <scope>NUCLEOTIDE SEQUENCE [LARGE SCALE GENOMIC DNA]</scope>
    <source>
        <strain evidence="7">CBS 173.52</strain>
    </source>
</reference>
<dbReference type="EMBL" id="KN846994">
    <property type="protein sequence ID" value="KIW90058.1"/>
    <property type="molecule type" value="Genomic_DNA"/>
</dbReference>
<dbReference type="Gene3D" id="2.115.10.20">
    <property type="entry name" value="Glycosyl hydrolase domain, family 43"/>
    <property type="match status" value="1"/>
</dbReference>
<dbReference type="SUPFAM" id="SSF49899">
    <property type="entry name" value="Concanavalin A-like lectins/glucanases"/>
    <property type="match status" value="1"/>
</dbReference>
<dbReference type="GO" id="GO:0004575">
    <property type="term" value="F:sucrose alpha-glucosidase activity"/>
    <property type="evidence" value="ECO:0007669"/>
    <property type="project" value="TreeGrafter"/>
</dbReference>
<dbReference type="PANTHER" id="PTHR42800">
    <property type="entry name" value="EXOINULINASE INUD (AFU_ORTHOLOGUE AFUA_5G00480)"/>
    <property type="match status" value="1"/>
</dbReference>